<reference evidence="1 2" key="1">
    <citation type="submission" date="2024-04" db="EMBL/GenBank/DDBJ databases">
        <authorList>
            <person name="Fracassetti M."/>
        </authorList>
    </citation>
    <scope>NUCLEOTIDE SEQUENCE [LARGE SCALE GENOMIC DNA]</scope>
</reference>
<keyword evidence="2" id="KW-1185">Reference proteome</keyword>
<accession>A0AAV2G7S3</accession>
<dbReference type="Proteomes" id="UP001497516">
    <property type="component" value="Chromosome 8"/>
</dbReference>
<evidence type="ECO:0000313" key="1">
    <source>
        <dbReference type="EMBL" id="CAL1406744.1"/>
    </source>
</evidence>
<name>A0AAV2G7S3_9ROSI</name>
<organism evidence="1 2">
    <name type="scientific">Linum trigynum</name>
    <dbReference type="NCBI Taxonomy" id="586398"/>
    <lineage>
        <taxon>Eukaryota</taxon>
        <taxon>Viridiplantae</taxon>
        <taxon>Streptophyta</taxon>
        <taxon>Embryophyta</taxon>
        <taxon>Tracheophyta</taxon>
        <taxon>Spermatophyta</taxon>
        <taxon>Magnoliopsida</taxon>
        <taxon>eudicotyledons</taxon>
        <taxon>Gunneridae</taxon>
        <taxon>Pentapetalae</taxon>
        <taxon>rosids</taxon>
        <taxon>fabids</taxon>
        <taxon>Malpighiales</taxon>
        <taxon>Linaceae</taxon>
        <taxon>Linum</taxon>
    </lineage>
</organism>
<dbReference type="AlphaFoldDB" id="A0AAV2G7S3"/>
<evidence type="ECO:0000313" key="2">
    <source>
        <dbReference type="Proteomes" id="UP001497516"/>
    </source>
</evidence>
<sequence length="123" mass="13649">MSSHLNLKDIASLIKYRAYANEVRRDKEMFADGGTKKVRLSSTNYSLWEFQLRVLVEGRGLLGILNGTTAPPGVTSQLEGDHYVGSKQCKSEVMDVGMHRSVDLLESASVSHDKQDVAMDFNT</sequence>
<proteinExistence type="predicted"/>
<dbReference type="EMBL" id="OZ034821">
    <property type="protein sequence ID" value="CAL1406744.1"/>
    <property type="molecule type" value="Genomic_DNA"/>
</dbReference>
<protein>
    <recommendedName>
        <fullName evidence="3">Retrotransposon Copia-like N-terminal domain-containing protein</fullName>
    </recommendedName>
</protein>
<gene>
    <name evidence="1" type="ORF">LTRI10_LOCUS46451</name>
</gene>
<evidence type="ECO:0008006" key="3">
    <source>
        <dbReference type="Google" id="ProtNLM"/>
    </source>
</evidence>